<feature type="transmembrane region" description="Helical" evidence="1">
    <location>
        <begin position="228"/>
        <end position="250"/>
    </location>
</feature>
<keyword evidence="1" id="KW-1133">Transmembrane helix</keyword>
<dbReference type="AlphaFoldDB" id="A0A7D9CXP7"/>
<proteinExistence type="predicted"/>
<organism evidence="2 3">
    <name type="scientific">Dekkera bruxellensis</name>
    <name type="common">Brettanomyces custersii</name>
    <dbReference type="NCBI Taxonomy" id="5007"/>
    <lineage>
        <taxon>Eukaryota</taxon>
        <taxon>Fungi</taxon>
        <taxon>Dikarya</taxon>
        <taxon>Ascomycota</taxon>
        <taxon>Saccharomycotina</taxon>
        <taxon>Pichiomycetes</taxon>
        <taxon>Pichiales</taxon>
        <taxon>Pichiaceae</taxon>
        <taxon>Brettanomyces</taxon>
    </lineage>
</organism>
<gene>
    <name evidence="2" type="ORF">DEBR0S2_07690G</name>
</gene>
<evidence type="ECO:0000313" key="3">
    <source>
        <dbReference type="Proteomes" id="UP000478008"/>
    </source>
</evidence>
<dbReference type="EMBL" id="CABFWN010000002">
    <property type="protein sequence ID" value="VUG17459.1"/>
    <property type="molecule type" value="Genomic_DNA"/>
</dbReference>
<keyword evidence="3" id="KW-1185">Reference proteome</keyword>
<evidence type="ECO:0000313" key="2">
    <source>
        <dbReference type="EMBL" id="VUG17459.1"/>
    </source>
</evidence>
<keyword evidence="1" id="KW-0812">Transmembrane</keyword>
<accession>A0A7D9CXP7</accession>
<sequence length="268" mass="31530">MCRPDKILDNAWDRVSLNSRMKLPETINLLDQIEAIYGRPIISNEYRSFWIDTVLSNPGLFVSKSDFKELFRTLFDMNFEEAFQSTERNRDNLTKRMTDSILEETTNLNKLRYMDDAKKIDEYSKRIHLLRDALETRDSHGKSRYLDHSTEFAINQKLVKYLSALNAIYKHHLQTLSDRSPSQYVNKLSSGIAQQEDLLKTLSEKFSEREMTHKFGWIQIGKMHLRSVLLKLIIFVTVIMMTSYGLSLLAESDDGYASYYYYDNENQR</sequence>
<evidence type="ECO:0000256" key="1">
    <source>
        <dbReference type="SAM" id="Phobius"/>
    </source>
</evidence>
<reference evidence="2 3" key="1">
    <citation type="submission" date="2019-07" db="EMBL/GenBank/DDBJ databases">
        <authorList>
            <person name="Friedrich A."/>
            <person name="Schacherer J."/>
        </authorList>
    </citation>
    <scope>NUCLEOTIDE SEQUENCE [LARGE SCALE GENOMIC DNA]</scope>
</reference>
<dbReference type="Proteomes" id="UP000478008">
    <property type="component" value="Unassembled WGS sequence"/>
</dbReference>
<name>A0A7D9CXP7_DEKBR</name>
<keyword evidence="1" id="KW-0472">Membrane</keyword>
<protein>
    <submittedName>
        <fullName evidence="2">DEBR0S2_07690g1_1</fullName>
    </submittedName>
</protein>